<evidence type="ECO:0000313" key="1">
    <source>
        <dbReference type="EMBL" id="WOL01022.1"/>
    </source>
</evidence>
<dbReference type="AlphaFoldDB" id="A0AAQ3K680"/>
<dbReference type="EMBL" id="CP136892">
    <property type="protein sequence ID" value="WOL01022.1"/>
    <property type="molecule type" value="Genomic_DNA"/>
</dbReference>
<keyword evidence="2" id="KW-1185">Reference proteome</keyword>
<proteinExistence type="predicted"/>
<accession>A0AAQ3K680</accession>
<name>A0AAQ3K680_9LILI</name>
<reference evidence="1 2" key="1">
    <citation type="submission" date="2023-10" db="EMBL/GenBank/DDBJ databases">
        <title>Chromosome-scale genome assembly provides insights into flower coloration mechanisms of Canna indica.</title>
        <authorList>
            <person name="Li C."/>
        </authorList>
    </citation>
    <scope>NUCLEOTIDE SEQUENCE [LARGE SCALE GENOMIC DNA]</scope>
    <source>
        <tissue evidence="1">Flower</tissue>
    </source>
</reference>
<evidence type="ECO:0000313" key="2">
    <source>
        <dbReference type="Proteomes" id="UP001327560"/>
    </source>
</evidence>
<gene>
    <name evidence="1" type="ORF">Cni_G09735</name>
</gene>
<sequence length="110" mass="12839">MNMAKRKLSGEEEDRDGVLAILPAAPQQRRLHGELLGRDNGLSPARRSHLMWEGALRASYFWRCNREGGRRREVVRERWGKKMTGQASGRCSEPFFMLWILYKLKSSLEY</sequence>
<protein>
    <submittedName>
        <fullName evidence="1">Uncharacterized protein</fullName>
    </submittedName>
</protein>
<dbReference type="Proteomes" id="UP001327560">
    <property type="component" value="Chromosome 3"/>
</dbReference>
<organism evidence="1 2">
    <name type="scientific">Canna indica</name>
    <name type="common">Indian-shot</name>
    <dbReference type="NCBI Taxonomy" id="4628"/>
    <lineage>
        <taxon>Eukaryota</taxon>
        <taxon>Viridiplantae</taxon>
        <taxon>Streptophyta</taxon>
        <taxon>Embryophyta</taxon>
        <taxon>Tracheophyta</taxon>
        <taxon>Spermatophyta</taxon>
        <taxon>Magnoliopsida</taxon>
        <taxon>Liliopsida</taxon>
        <taxon>Zingiberales</taxon>
        <taxon>Cannaceae</taxon>
        <taxon>Canna</taxon>
    </lineage>
</organism>